<evidence type="ECO:0000259" key="1">
    <source>
        <dbReference type="PROSITE" id="PS51186"/>
    </source>
</evidence>
<feature type="domain" description="N-acetyltransferase" evidence="1">
    <location>
        <begin position="3"/>
        <end position="158"/>
    </location>
</feature>
<dbReference type="Proteomes" id="UP001372526">
    <property type="component" value="Unassembled WGS sequence"/>
</dbReference>
<protein>
    <submittedName>
        <fullName evidence="2">GNAT family N-acetyltransferase</fullName>
    </submittedName>
</protein>
<accession>A0ABU8FCE6</accession>
<comment type="caution">
    <text evidence="2">The sequence shown here is derived from an EMBL/GenBank/DDBJ whole genome shotgun (WGS) entry which is preliminary data.</text>
</comment>
<dbReference type="SUPFAM" id="SSF55729">
    <property type="entry name" value="Acyl-CoA N-acyltransferases (Nat)"/>
    <property type="match status" value="1"/>
</dbReference>
<proteinExistence type="predicted"/>
<dbReference type="CDD" id="cd04301">
    <property type="entry name" value="NAT_SF"/>
    <property type="match status" value="1"/>
</dbReference>
<evidence type="ECO:0000313" key="3">
    <source>
        <dbReference type="Proteomes" id="UP001372526"/>
    </source>
</evidence>
<dbReference type="EMBL" id="JBAWSX010000001">
    <property type="protein sequence ID" value="MEI4800148.1"/>
    <property type="molecule type" value="Genomic_DNA"/>
</dbReference>
<dbReference type="Pfam" id="PF00583">
    <property type="entry name" value="Acetyltransf_1"/>
    <property type="match status" value="1"/>
</dbReference>
<reference evidence="2 3" key="1">
    <citation type="submission" date="2024-01" db="EMBL/GenBank/DDBJ databases">
        <title>Seven novel Bacillus-like species.</title>
        <authorList>
            <person name="Liu G."/>
        </authorList>
    </citation>
    <scope>NUCLEOTIDE SEQUENCE [LARGE SCALE GENOMIC DNA]</scope>
    <source>
        <strain evidence="2 3">FJAT-51639</strain>
    </source>
</reference>
<organism evidence="2 3">
    <name type="scientific">Bacillus bruguierae</name>
    <dbReference type="NCBI Taxonomy" id="3127667"/>
    <lineage>
        <taxon>Bacteria</taxon>
        <taxon>Bacillati</taxon>
        <taxon>Bacillota</taxon>
        <taxon>Bacilli</taxon>
        <taxon>Bacillales</taxon>
        <taxon>Bacillaceae</taxon>
        <taxon>Bacillus</taxon>
    </lineage>
</organism>
<dbReference type="PROSITE" id="PS51186">
    <property type="entry name" value="GNAT"/>
    <property type="match status" value="1"/>
</dbReference>
<gene>
    <name evidence="2" type="ORF">WAZ07_02195</name>
</gene>
<name>A0ABU8FCE6_9BACI</name>
<dbReference type="RefSeq" id="WP_336471143.1">
    <property type="nucleotide sequence ID" value="NZ_JBAWSX010000001.1"/>
</dbReference>
<sequence>MGIALEKAAVSDAELIYAMQVEAFLPLLETYQDYNTNPANEKLDRVITRIHNPHGGFYKIMYNKAVVGAVCVVWKEGTTKFWISPMFILPKYQGKGIAQKVILLLEEMFPQATSWELATILEEKRNCYLYEKMGFVQTGVSKRLNDCTTLVYYQKPLQLMK</sequence>
<evidence type="ECO:0000313" key="2">
    <source>
        <dbReference type="EMBL" id="MEI4800148.1"/>
    </source>
</evidence>
<dbReference type="InterPro" id="IPR016181">
    <property type="entry name" value="Acyl_CoA_acyltransferase"/>
</dbReference>
<keyword evidence="3" id="KW-1185">Reference proteome</keyword>
<dbReference type="InterPro" id="IPR000182">
    <property type="entry name" value="GNAT_dom"/>
</dbReference>
<dbReference type="Gene3D" id="3.40.630.30">
    <property type="match status" value="1"/>
</dbReference>